<accession>A0A090AHM0</accession>
<proteinExistence type="predicted"/>
<dbReference type="STRING" id="40754.THII_3526"/>
<dbReference type="Proteomes" id="UP000031623">
    <property type="component" value="Chromosome"/>
</dbReference>
<dbReference type="Pfam" id="PF01724">
    <property type="entry name" value="DUF29"/>
    <property type="match status" value="1"/>
</dbReference>
<name>A0A090AHM0_9GAMM</name>
<evidence type="ECO:0000313" key="2">
    <source>
        <dbReference type="Proteomes" id="UP000031623"/>
    </source>
</evidence>
<organism evidence="1 2">
    <name type="scientific">Thioploca ingrica</name>
    <dbReference type="NCBI Taxonomy" id="40754"/>
    <lineage>
        <taxon>Bacteria</taxon>
        <taxon>Pseudomonadati</taxon>
        <taxon>Pseudomonadota</taxon>
        <taxon>Gammaproteobacteria</taxon>
        <taxon>Thiotrichales</taxon>
        <taxon>Thiotrichaceae</taxon>
        <taxon>Thioploca</taxon>
    </lineage>
</organism>
<gene>
    <name evidence="1" type="ORF">THII_3526</name>
</gene>
<protein>
    <recommendedName>
        <fullName evidence="3">DUF29 domain-containing protein</fullName>
    </recommendedName>
</protein>
<dbReference type="HOGENOM" id="CLU_116670_0_2_6"/>
<dbReference type="InterPro" id="IPR002636">
    <property type="entry name" value="DUF29"/>
</dbReference>
<evidence type="ECO:0000313" key="1">
    <source>
        <dbReference type="EMBL" id="BAP57823.1"/>
    </source>
</evidence>
<dbReference type="EMBL" id="AP014633">
    <property type="protein sequence ID" value="BAP57823.1"/>
    <property type="molecule type" value="Genomic_DNA"/>
</dbReference>
<reference evidence="1 2" key="1">
    <citation type="journal article" date="2014" name="ISME J.">
        <title>Ecophysiology of Thioploca ingrica as revealed by the complete genome sequence supplemented with proteomic evidence.</title>
        <authorList>
            <person name="Kojima H."/>
            <person name="Ogura Y."/>
            <person name="Yamamoto N."/>
            <person name="Togashi T."/>
            <person name="Mori H."/>
            <person name="Watanabe T."/>
            <person name="Nemoto F."/>
            <person name="Kurokawa K."/>
            <person name="Hayashi T."/>
            <person name="Fukui M."/>
        </authorList>
    </citation>
    <scope>NUCLEOTIDE SEQUENCE [LARGE SCALE GENOMIC DNA]</scope>
</reference>
<keyword evidence="2" id="KW-1185">Reference proteome</keyword>
<evidence type="ECO:0008006" key="3">
    <source>
        <dbReference type="Google" id="ProtNLM"/>
    </source>
</evidence>
<dbReference type="Gene3D" id="1.20.1220.20">
    <property type="entry name" value="Uncharcterised protein PF01724"/>
    <property type="match status" value="1"/>
</dbReference>
<dbReference type="OrthoDB" id="5766125at2"/>
<dbReference type="KEGG" id="tig:THII_3526"/>
<dbReference type="AlphaFoldDB" id="A0A090AHM0"/>
<sequence length="153" mass="18547">MDLKREYDQNFHQWIEHHIALLREGRFNEIDTDHLIEELEDMGRRDRDELVSRLVVLIAHLLKWQFQLGQLSERWKEFDGRSWRRSIIEQRNEILRQLRNKPSLKSYLHDAVIEAYPDAIESAVEETNLLESTFPQTCPYPLERLLDKKFYPE</sequence>
<dbReference type="PANTHER" id="PTHR34235">
    <property type="entry name" value="SLR1203 PROTEIN-RELATED"/>
    <property type="match status" value="1"/>
</dbReference>